<evidence type="ECO:0000256" key="1">
    <source>
        <dbReference type="ARBA" id="ARBA00012513"/>
    </source>
</evidence>
<keyword evidence="4 7" id="KW-0547">Nucleotide-binding</keyword>
<keyword evidence="3 11" id="KW-0808">Transferase</keyword>
<keyword evidence="9" id="KW-0812">Transmembrane</keyword>
<evidence type="ECO:0000256" key="6">
    <source>
        <dbReference type="ARBA" id="ARBA00022840"/>
    </source>
</evidence>
<organism evidence="11 12">
    <name type="scientific">Actinomadura macrotermitis</name>
    <dbReference type="NCBI Taxonomy" id="2585200"/>
    <lineage>
        <taxon>Bacteria</taxon>
        <taxon>Bacillati</taxon>
        <taxon>Actinomycetota</taxon>
        <taxon>Actinomycetes</taxon>
        <taxon>Streptosporangiales</taxon>
        <taxon>Thermomonosporaceae</taxon>
        <taxon>Actinomadura</taxon>
    </lineage>
</organism>
<proteinExistence type="predicted"/>
<dbReference type="EMBL" id="WEGH01000003">
    <property type="protein sequence ID" value="MQY06543.1"/>
    <property type="molecule type" value="Genomic_DNA"/>
</dbReference>
<dbReference type="PROSITE" id="PS50011">
    <property type="entry name" value="PROTEIN_KINASE_DOM"/>
    <property type="match status" value="1"/>
</dbReference>
<dbReference type="OrthoDB" id="9762169at2"/>
<name>A0A7K0BZD6_9ACTN</name>
<dbReference type="InterPro" id="IPR017441">
    <property type="entry name" value="Protein_kinase_ATP_BS"/>
</dbReference>
<dbReference type="SUPFAM" id="SSF56112">
    <property type="entry name" value="Protein kinase-like (PK-like)"/>
    <property type="match status" value="1"/>
</dbReference>
<dbReference type="GO" id="GO:0005524">
    <property type="term" value="F:ATP binding"/>
    <property type="evidence" value="ECO:0007669"/>
    <property type="project" value="UniProtKB-UniRule"/>
</dbReference>
<sequence>MDIPGYELVDVLGAGGFGTVHRARQTAVGREVALKIDGRVLATERDRRRFLREVTAAGRLSGHPHVVALYDAGVLPDGRPFMVMELCPNGSLRDLVSERGPLPAAQVRDIGVRIASALAAAHDAGILHRDVKPANILLDRYGNVALADFGLAAMPAPGLESSATREALTPAYAPPEAFRLDEPAPAGDVYSLAASLYTLLSGRPPHVPPDGRLSVPALIAAQHRPLPDLPGVPPALTAVLRQGMAYDPAERPPGAAAFGKALAELSPAELTASAPTGRSLPTGPFAPAPTVPAAPAPRRPAPREERAGGLSRGAILGAAALLTAGVLGAGALVAFGNKGDREEAKGGGGAQPTAAAVAGKPDVPVRTAGCPAASVPGAKAACPVTPECWGGVVSIAGDARATRRDCHTTHSLETFAIAVMPKDGETWEDRELQQHPTVRRVCSRKVMLASRRGAALRKPAAQWRFTILPPSKAAFDTGARTYRCLGGLGLDSLRGSVFAS</sequence>
<feature type="transmembrane region" description="Helical" evidence="9">
    <location>
        <begin position="313"/>
        <end position="335"/>
    </location>
</feature>
<gene>
    <name evidence="11" type="primary">pknD_42</name>
    <name evidence="11" type="ORF">ACRB68_46350</name>
</gene>
<protein>
    <recommendedName>
        <fullName evidence="1">non-specific serine/threonine protein kinase</fullName>
        <ecNumber evidence="1">2.7.11.1</ecNumber>
    </recommendedName>
</protein>
<evidence type="ECO:0000313" key="11">
    <source>
        <dbReference type="EMBL" id="MQY06543.1"/>
    </source>
</evidence>
<dbReference type="CDD" id="cd14014">
    <property type="entry name" value="STKc_PknB_like"/>
    <property type="match status" value="1"/>
</dbReference>
<comment type="caution">
    <text evidence="11">The sequence shown here is derived from an EMBL/GenBank/DDBJ whole genome shotgun (WGS) entry which is preliminary data.</text>
</comment>
<keyword evidence="2" id="KW-0723">Serine/threonine-protein kinase</keyword>
<evidence type="ECO:0000256" key="5">
    <source>
        <dbReference type="ARBA" id="ARBA00022777"/>
    </source>
</evidence>
<dbReference type="PROSITE" id="PS00108">
    <property type="entry name" value="PROTEIN_KINASE_ST"/>
    <property type="match status" value="1"/>
</dbReference>
<dbReference type="Gene3D" id="1.10.510.10">
    <property type="entry name" value="Transferase(Phosphotransferase) domain 1"/>
    <property type="match status" value="1"/>
</dbReference>
<dbReference type="SMART" id="SM00220">
    <property type="entry name" value="S_TKc"/>
    <property type="match status" value="1"/>
</dbReference>
<dbReference type="PROSITE" id="PS00107">
    <property type="entry name" value="PROTEIN_KINASE_ATP"/>
    <property type="match status" value="1"/>
</dbReference>
<keyword evidence="6 7" id="KW-0067">ATP-binding</keyword>
<evidence type="ECO:0000256" key="4">
    <source>
        <dbReference type="ARBA" id="ARBA00022741"/>
    </source>
</evidence>
<keyword evidence="5 11" id="KW-0418">Kinase</keyword>
<evidence type="ECO:0000256" key="7">
    <source>
        <dbReference type="PROSITE-ProRule" id="PRU10141"/>
    </source>
</evidence>
<dbReference type="InterPro" id="IPR008271">
    <property type="entry name" value="Ser/Thr_kinase_AS"/>
</dbReference>
<dbReference type="Pfam" id="PF00069">
    <property type="entry name" value="Pkinase"/>
    <property type="match status" value="1"/>
</dbReference>
<dbReference type="EC" id="2.7.11.1" evidence="1"/>
<dbReference type="InterPro" id="IPR011009">
    <property type="entry name" value="Kinase-like_dom_sf"/>
</dbReference>
<dbReference type="InterPro" id="IPR000719">
    <property type="entry name" value="Prot_kinase_dom"/>
</dbReference>
<dbReference type="PANTHER" id="PTHR43289">
    <property type="entry name" value="MITOGEN-ACTIVATED PROTEIN KINASE KINASE KINASE 20-RELATED"/>
    <property type="match status" value="1"/>
</dbReference>
<evidence type="ECO:0000256" key="2">
    <source>
        <dbReference type="ARBA" id="ARBA00022527"/>
    </source>
</evidence>
<evidence type="ECO:0000256" key="8">
    <source>
        <dbReference type="SAM" id="MobiDB-lite"/>
    </source>
</evidence>
<evidence type="ECO:0000256" key="9">
    <source>
        <dbReference type="SAM" id="Phobius"/>
    </source>
</evidence>
<dbReference type="Proteomes" id="UP000487268">
    <property type="component" value="Unassembled WGS sequence"/>
</dbReference>
<evidence type="ECO:0000256" key="3">
    <source>
        <dbReference type="ARBA" id="ARBA00022679"/>
    </source>
</evidence>
<evidence type="ECO:0000259" key="10">
    <source>
        <dbReference type="PROSITE" id="PS50011"/>
    </source>
</evidence>
<evidence type="ECO:0000313" key="12">
    <source>
        <dbReference type="Proteomes" id="UP000487268"/>
    </source>
</evidence>
<dbReference type="PANTHER" id="PTHR43289:SF6">
    <property type="entry name" value="SERINE_THREONINE-PROTEIN KINASE NEKL-3"/>
    <property type="match status" value="1"/>
</dbReference>
<dbReference type="AlphaFoldDB" id="A0A7K0BZD6"/>
<dbReference type="RefSeq" id="WP_153535861.1">
    <property type="nucleotide sequence ID" value="NZ_WEGH01000003.1"/>
</dbReference>
<reference evidence="11 12" key="1">
    <citation type="submission" date="2019-10" db="EMBL/GenBank/DDBJ databases">
        <title>Actinomadura rubteroloni sp. nov. and Actinomadura macrotermitis sp. nov., isolated from the gut of fungus growing-termite Macrotermes natalensis.</title>
        <authorList>
            <person name="Benndorf R."/>
            <person name="Martin K."/>
            <person name="Kuefner M."/>
            <person name="De Beer W."/>
            <person name="Kaster A.-K."/>
            <person name="Vollmers J."/>
            <person name="Poulsen M."/>
            <person name="Beemelmanns C."/>
        </authorList>
    </citation>
    <scope>NUCLEOTIDE SEQUENCE [LARGE SCALE GENOMIC DNA]</scope>
    <source>
        <strain evidence="11 12">RB68</strain>
    </source>
</reference>
<accession>A0A7K0BZD6</accession>
<dbReference type="GO" id="GO:0004674">
    <property type="term" value="F:protein serine/threonine kinase activity"/>
    <property type="evidence" value="ECO:0007669"/>
    <property type="project" value="UniProtKB-KW"/>
</dbReference>
<feature type="compositionally biased region" description="Pro residues" evidence="8">
    <location>
        <begin position="284"/>
        <end position="299"/>
    </location>
</feature>
<keyword evidence="9" id="KW-0472">Membrane</keyword>
<keyword evidence="12" id="KW-1185">Reference proteome</keyword>
<keyword evidence="9" id="KW-1133">Transmembrane helix</keyword>
<feature type="region of interest" description="Disordered" evidence="8">
    <location>
        <begin position="272"/>
        <end position="308"/>
    </location>
</feature>
<feature type="domain" description="Protein kinase" evidence="10">
    <location>
        <begin position="6"/>
        <end position="263"/>
    </location>
</feature>
<feature type="binding site" evidence="7">
    <location>
        <position position="35"/>
    </location>
    <ligand>
        <name>ATP</name>
        <dbReference type="ChEBI" id="CHEBI:30616"/>
    </ligand>
</feature>